<comment type="caution">
    <text evidence="2">The sequence shown here is derived from an EMBL/GenBank/DDBJ whole genome shotgun (WGS) entry which is preliminary data.</text>
</comment>
<protein>
    <recommendedName>
        <fullName evidence="4">Transmembrane protein</fullName>
    </recommendedName>
</protein>
<keyword evidence="3" id="KW-1185">Reference proteome</keyword>
<dbReference type="PANTHER" id="PTHR35165:SF1">
    <property type="entry name" value="OS04G0577375 PROTEIN"/>
    <property type="match status" value="1"/>
</dbReference>
<organism evidence="2 3">
    <name type="scientific">Clitoria ternatea</name>
    <name type="common">Butterfly pea</name>
    <dbReference type="NCBI Taxonomy" id="43366"/>
    <lineage>
        <taxon>Eukaryota</taxon>
        <taxon>Viridiplantae</taxon>
        <taxon>Streptophyta</taxon>
        <taxon>Embryophyta</taxon>
        <taxon>Tracheophyta</taxon>
        <taxon>Spermatophyta</taxon>
        <taxon>Magnoliopsida</taxon>
        <taxon>eudicotyledons</taxon>
        <taxon>Gunneridae</taxon>
        <taxon>Pentapetalae</taxon>
        <taxon>rosids</taxon>
        <taxon>fabids</taxon>
        <taxon>Fabales</taxon>
        <taxon>Fabaceae</taxon>
        <taxon>Papilionoideae</taxon>
        <taxon>50 kb inversion clade</taxon>
        <taxon>NPAAA clade</taxon>
        <taxon>indigoferoid/millettioid clade</taxon>
        <taxon>Phaseoleae</taxon>
        <taxon>Clitoria</taxon>
    </lineage>
</organism>
<evidence type="ECO:0008006" key="4">
    <source>
        <dbReference type="Google" id="ProtNLM"/>
    </source>
</evidence>
<dbReference type="PANTHER" id="PTHR35165">
    <property type="entry name" value="OS08G0113900 PROTEIN"/>
    <property type="match status" value="1"/>
</dbReference>
<reference evidence="2 3" key="1">
    <citation type="submission" date="2024-01" db="EMBL/GenBank/DDBJ databases">
        <title>The genomes of 5 underutilized Papilionoideae crops provide insights into root nodulation and disease resistance.</title>
        <authorList>
            <person name="Yuan L."/>
        </authorList>
    </citation>
    <scope>NUCLEOTIDE SEQUENCE [LARGE SCALE GENOMIC DNA]</scope>
    <source>
        <strain evidence="2">LY-2023</strain>
        <tissue evidence="2">Leaf</tissue>
    </source>
</reference>
<proteinExistence type="predicted"/>
<dbReference type="Pfam" id="PF16594">
    <property type="entry name" value="ATP-synt_Z"/>
    <property type="match status" value="1"/>
</dbReference>
<keyword evidence="1" id="KW-0472">Membrane</keyword>
<gene>
    <name evidence="2" type="ORF">RJT34_15715</name>
</gene>
<evidence type="ECO:0000313" key="2">
    <source>
        <dbReference type="EMBL" id="KAK7292860.1"/>
    </source>
</evidence>
<dbReference type="AlphaFoldDB" id="A0AAN9J5Y2"/>
<name>A0AAN9J5Y2_CLITE</name>
<sequence length="112" mass="12847">MGSLKGGESGEYKKRQGLAKPYNLIICIMSLLISIGGGCLLGWWLHKYHPTNRQLWMVPFGLIVFLTPLIVCFSLFFSDLCVSDINEEEDGFKMINQRIHPLMNDSHCERER</sequence>
<feature type="transmembrane region" description="Helical" evidence="1">
    <location>
        <begin position="21"/>
        <end position="44"/>
    </location>
</feature>
<evidence type="ECO:0000313" key="3">
    <source>
        <dbReference type="Proteomes" id="UP001359559"/>
    </source>
</evidence>
<keyword evidence="1" id="KW-0812">Transmembrane</keyword>
<dbReference type="EMBL" id="JAYKXN010000004">
    <property type="protein sequence ID" value="KAK7292860.1"/>
    <property type="molecule type" value="Genomic_DNA"/>
</dbReference>
<keyword evidence="1" id="KW-1133">Transmembrane helix</keyword>
<evidence type="ECO:0000256" key="1">
    <source>
        <dbReference type="SAM" id="Phobius"/>
    </source>
</evidence>
<accession>A0AAN9J5Y2</accession>
<dbReference type="Proteomes" id="UP001359559">
    <property type="component" value="Unassembled WGS sequence"/>
</dbReference>
<feature type="transmembrane region" description="Helical" evidence="1">
    <location>
        <begin position="56"/>
        <end position="77"/>
    </location>
</feature>
<dbReference type="InterPro" id="IPR032238">
    <property type="entry name" value="ATP-synth_Z"/>
</dbReference>